<sequence length="389" mass="45399">MTIPSGTVKLIKQLQLPTSGPSWCYYEHPNGFVRSSDKLFLIDMEKFKLRKTIQMHRFYFNDPAFIQNKRYVEIHDGATIVDLLSFQIIHRKLQIDHFIPKAYIFAGDLIVVHDNFVKVVIPETLEIFNICEFVKCSRIFQTSKQEIATCLEKEMFFVDLVTHEVKSLNVTEVNNAFTFTVGENCCIQFEQHIEAQKTLYKSKSSFKNAYPGVDGDKLLICDDKGLVEFLQSHFFQCMYDEARVLKYSREMKGIAKVEMPRDSLDHVEHTISRIRQICDQKIHQKIEFDEFRRKIEICVGTSLNQTEKIDGIREEIAKTDLEIEKLLKQTGKTEQVFARDLENLYKQLLDLKESKNSKLSKIASFQAEKLSVREKVKLFAKGRTEYLKC</sequence>
<protein>
    <submittedName>
        <fullName evidence="2">Uncharacterized protein</fullName>
    </submittedName>
</protein>
<gene>
    <name evidence="2" type="ORF">TPC1_31244</name>
</gene>
<name>A0A146K0S8_9EUKA</name>
<feature type="non-terminal residue" evidence="2">
    <location>
        <position position="389"/>
    </location>
</feature>
<feature type="non-terminal residue" evidence="2">
    <location>
        <position position="1"/>
    </location>
</feature>
<reference evidence="2" key="1">
    <citation type="submission" date="2015-07" db="EMBL/GenBank/DDBJ databases">
        <title>Adaptation to a free-living lifestyle via gene acquisitions in the diplomonad Trepomonas sp. PC1.</title>
        <authorList>
            <person name="Xu F."/>
            <person name="Jerlstrom-Hultqvist J."/>
            <person name="Kolisko M."/>
            <person name="Simpson A.G.B."/>
            <person name="Roger A.J."/>
            <person name="Svard S.G."/>
            <person name="Andersson J.O."/>
        </authorList>
    </citation>
    <scope>NUCLEOTIDE SEQUENCE</scope>
    <source>
        <strain evidence="2">PC1</strain>
    </source>
</reference>
<organism evidence="2">
    <name type="scientific">Trepomonas sp. PC1</name>
    <dbReference type="NCBI Taxonomy" id="1076344"/>
    <lineage>
        <taxon>Eukaryota</taxon>
        <taxon>Metamonada</taxon>
        <taxon>Diplomonadida</taxon>
        <taxon>Hexamitidae</taxon>
        <taxon>Hexamitinae</taxon>
        <taxon>Trepomonas</taxon>
    </lineage>
</organism>
<proteinExistence type="predicted"/>
<evidence type="ECO:0000256" key="1">
    <source>
        <dbReference type="SAM" id="Coils"/>
    </source>
</evidence>
<accession>A0A146K0S8</accession>
<feature type="coiled-coil region" evidence="1">
    <location>
        <begin position="309"/>
        <end position="358"/>
    </location>
</feature>
<keyword evidence="1" id="KW-0175">Coiled coil</keyword>
<evidence type="ECO:0000313" key="2">
    <source>
        <dbReference type="EMBL" id="JAP89261.1"/>
    </source>
</evidence>
<dbReference type="EMBL" id="GDID01007345">
    <property type="protein sequence ID" value="JAP89261.1"/>
    <property type="molecule type" value="Transcribed_RNA"/>
</dbReference>
<dbReference type="AlphaFoldDB" id="A0A146K0S8"/>